<comment type="caution">
    <text evidence="2">The sequence shown here is derived from an EMBL/GenBank/DDBJ whole genome shotgun (WGS) entry which is preliminary data.</text>
</comment>
<proteinExistence type="predicted"/>
<feature type="transmembrane region" description="Helical" evidence="1">
    <location>
        <begin position="32"/>
        <end position="53"/>
    </location>
</feature>
<evidence type="ECO:0000313" key="2">
    <source>
        <dbReference type="EMBL" id="OGF98680.1"/>
    </source>
</evidence>
<keyword evidence="1" id="KW-1133">Transmembrane helix</keyword>
<accession>A0A1F5YES5</accession>
<dbReference type="Proteomes" id="UP000177396">
    <property type="component" value="Unassembled WGS sequence"/>
</dbReference>
<evidence type="ECO:0000313" key="3">
    <source>
        <dbReference type="Proteomes" id="UP000177396"/>
    </source>
</evidence>
<dbReference type="InterPro" id="IPR043993">
    <property type="entry name" value="T4SS_pilin"/>
</dbReference>
<organism evidence="2 3">
    <name type="scientific">Candidatus Gottesmanbacteria bacterium RBG_16_38_7b</name>
    <dbReference type="NCBI Taxonomy" id="1798372"/>
    <lineage>
        <taxon>Bacteria</taxon>
        <taxon>Candidatus Gottesmaniibacteriota</taxon>
    </lineage>
</organism>
<dbReference type="AlphaFoldDB" id="A0A1F5YES5"/>
<keyword evidence="1" id="KW-0812">Transmembrane</keyword>
<protein>
    <submittedName>
        <fullName evidence="2">Uncharacterized protein</fullName>
    </submittedName>
</protein>
<reference evidence="2 3" key="1">
    <citation type="journal article" date="2016" name="Nat. Commun.">
        <title>Thousands of microbial genomes shed light on interconnected biogeochemical processes in an aquifer system.</title>
        <authorList>
            <person name="Anantharaman K."/>
            <person name="Brown C.T."/>
            <person name="Hug L.A."/>
            <person name="Sharon I."/>
            <person name="Castelle C.J."/>
            <person name="Probst A.J."/>
            <person name="Thomas B.C."/>
            <person name="Singh A."/>
            <person name="Wilkins M.J."/>
            <person name="Karaoz U."/>
            <person name="Brodie E.L."/>
            <person name="Williams K.H."/>
            <person name="Hubbard S.S."/>
            <person name="Banfield J.F."/>
        </authorList>
    </citation>
    <scope>NUCLEOTIDE SEQUENCE [LARGE SCALE GENOMIC DNA]</scope>
</reference>
<dbReference type="Pfam" id="PF18895">
    <property type="entry name" value="T4SS_pilin"/>
    <property type="match status" value="1"/>
</dbReference>
<feature type="transmembrane region" description="Helical" evidence="1">
    <location>
        <begin position="73"/>
        <end position="92"/>
    </location>
</feature>
<sequence>MYKEWAGVECIRTIGDVDVPTFKCLEGIYRQILTVIISLGLLALFVMLVVGGFRYLTAGGDPKAATSAKQTMTYAVMGIALMAVAVLIFRLIEFYTGVPLTIFTIPGP</sequence>
<gene>
    <name evidence="2" type="ORF">A2153_01320</name>
</gene>
<evidence type="ECO:0000256" key="1">
    <source>
        <dbReference type="SAM" id="Phobius"/>
    </source>
</evidence>
<keyword evidence="1" id="KW-0472">Membrane</keyword>
<dbReference type="EMBL" id="MFJB01000090">
    <property type="protein sequence ID" value="OGF98680.1"/>
    <property type="molecule type" value="Genomic_DNA"/>
</dbReference>
<name>A0A1F5YES5_9BACT</name>